<gene>
    <name evidence="2" type="ORF">Voc01_091360</name>
</gene>
<accession>A0A8J4A1Q6</accession>
<reference evidence="2" key="1">
    <citation type="submission" date="2021-01" db="EMBL/GenBank/DDBJ databases">
        <title>Whole genome shotgun sequence of Virgisporangium ochraceum NBRC 16418.</title>
        <authorList>
            <person name="Komaki H."/>
            <person name="Tamura T."/>
        </authorList>
    </citation>
    <scope>NUCLEOTIDE SEQUENCE</scope>
    <source>
        <strain evidence="2">NBRC 16418</strain>
    </source>
</reference>
<evidence type="ECO:0000313" key="3">
    <source>
        <dbReference type="Proteomes" id="UP000635606"/>
    </source>
</evidence>
<feature type="compositionally biased region" description="Pro residues" evidence="1">
    <location>
        <begin position="1"/>
        <end position="18"/>
    </location>
</feature>
<dbReference type="RefSeq" id="WP_203934137.1">
    <property type="nucleotide sequence ID" value="NZ_BOPH01000132.1"/>
</dbReference>
<dbReference type="Proteomes" id="UP000635606">
    <property type="component" value="Unassembled WGS sequence"/>
</dbReference>
<dbReference type="EMBL" id="BOPH01000132">
    <property type="protein sequence ID" value="GIJ74219.1"/>
    <property type="molecule type" value="Genomic_DNA"/>
</dbReference>
<sequence length="334" mass="35689">MPRPSPPGEGLPPGPRPSPADDRRRPTDEPAGPRIGPAPDETGGRSRRTRADRRRASEAAQEAAQGAASGTAEGTATAPTAPIDDVEPPSAGLAEALGSIAGPAATPRSDAPAEAAPEPEELPDLDDEPMAAEPGITVDPLFSGTREIRTNRRAALRRELDEVRRVRTATVILLVLAILGAPLTFYAIREAASDPVLGHLGALEVPGWAARDPQDEVTGSRWCIGQCRLRQRILRSERAPDETSAVYTTALRKAGWVPWKIAGCPAEGQQGVESCWQRDEYVLDLWVYQPECEVQLKVPDPNQPATPLAEAVCPPTVVTLKIINRVSFETENGA</sequence>
<evidence type="ECO:0000256" key="1">
    <source>
        <dbReference type="SAM" id="MobiDB-lite"/>
    </source>
</evidence>
<proteinExistence type="predicted"/>
<protein>
    <submittedName>
        <fullName evidence="2">Uncharacterized protein</fullName>
    </submittedName>
</protein>
<organism evidence="2 3">
    <name type="scientific">Virgisporangium ochraceum</name>
    <dbReference type="NCBI Taxonomy" id="65505"/>
    <lineage>
        <taxon>Bacteria</taxon>
        <taxon>Bacillati</taxon>
        <taxon>Actinomycetota</taxon>
        <taxon>Actinomycetes</taxon>
        <taxon>Micromonosporales</taxon>
        <taxon>Micromonosporaceae</taxon>
        <taxon>Virgisporangium</taxon>
    </lineage>
</organism>
<evidence type="ECO:0000313" key="2">
    <source>
        <dbReference type="EMBL" id="GIJ74219.1"/>
    </source>
</evidence>
<dbReference type="AlphaFoldDB" id="A0A8J4A1Q6"/>
<feature type="compositionally biased region" description="Acidic residues" evidence="1">
    <location>
        <begin position="117"/>
        <end position="130"/>
    </location>
</feature>
<feature type="region of interest" description="Disordered" evidence="1">
    <location>
        <begin position="1"/>
        <end position="144"/>
    </location>
</feature>
<feature type="compositionally biased region" description="Low complexity" evidence="1">
    <location>
        <begin position="58"/>
        <end position="78"/>
    </location>
</feature>
<feature type="compositionally biased region" description="Basic and acidic residues" evidence="1">
    <location>
        <begin position="19"/>
        <end position="28"/>
    </location>
</feature>
<comment type="caution">
    <text evidence="2">The sequence shown here is derived from an EMBL/GenBank/DDBJ whole genome shotgun (WGS) entry which is preliminary data.</text>
</comment>
<name>A0A8J4A1Q6_9ACTN</name>
<keyword evidence="3" id="KW-1185">Reference proteome</keyword>